<dbReference type="KEGG" id="dosa:Os08g0518050"/>
<reference evidence="3" key="2">
    <citation type="journal article" date="2008" name="Nucleic Acids Res.">
        <title>The rice annotation project database (RAP-DB): 2008 update.</title>
        <authorList>
            <consortium name="The rice annotation project (RAP)"/>
        </authorList>
    </citation>
    <scope>GENOME REANNOTATION</scope>
    <source>
        <strain evidence="3">cv. Nipponbare</strain>
    </source>
</reference>
<proteinExistence type="predicted"/>
<gene>
    <name evidence="2" type="ordered locus">Os08g0518050</name>
</gene>
<keyword evidence="1" id="KW-1133">Transmembrane helix</keyword>
<reference evidence="2 3" key="1">
    <citation type="journal article" date="2005" name="Nature">
        <title>The map-based sequence of the rice genome.</title>
        <authorList>
            <consortium name="International rice genome sequencing project (IRGSP)"/>
            <person name="Matsumoto T."/>
            <person name="Wu J."/>
            <person name="Kanamori H."/>
            <person name="Katayose Y."/>
            <person name="Fujisawa M."/>
            <person name="Namiki N."/>
            <person name="Mizuno H."/>
            <person name="Yamamoto K."/>
            <person name="Antonio B.A."/>
            <person name="Baba T."/>
            <person name="Sakata K."/>
            <person name="Nagamura Y."/>
            <person name="Aoki H."/>
            <person name="Arikawa K."/>
            <person name="Arita K."/>
            <person name="Bito T."/>
            <person name="Chiden Y."/>
            <person name="Fujitsuka N."/>
            <person name="Fukunaka R."/>
            <person name="Hamada M."/>
            <person name="Harada C."/>
            <person name="Hayashi A."/>
            <person name="Hijishita S."/>
            <person name="Honda M."/>
            <person name="Hosokawa S."/>
            <person name="Ichikawa Y."/>
            <person name="Idonuma A."/>
            <person name="Iijima M."/>
            <person name="Ikeda M."/>
            <person name="Ikeno M."/>
            <person name="Ito K."/>
            <person name="Ito S."/>
            <person name="Ito T."/>
            <person name="Ito Y."/>
            <person name="Ito Y."/>
            <person name="Iwabuchi A."/>
            <person name="Kamiya K."/>
            <person name="Karasawa W."/>
            <person name="Kurita K."/>
            <person name="Katagiri S."/>
            <person name="Kikuta A."/>
            <person name="Kobayashi H."/>
            <person name="Kobayashi N."/>
            <person name="Machita K."/>
            <person name="Maehara T."/>
            <person name="Masukawa M."/>
            <person name="Mizubayashi T."/>
            <person name="Mukai Y."/>
            <person name="Nagasaki H."/>
            <person name="Nagata Y."/>
            <person name="Naito S."/>
            <person name="Nakashima M."/>
            <person name="Nakama Y."/>
            <person name="Nakamichi Y."/>
            <person name="Nakamura M."/>
            <person name="Meguro A."/>
            <person name="Negishi M."/>
            <person name="Ohta I."/>
            <person name="Ohta T."/>
            <person name="Okamoto M."/>
            <person name="Ono N."/>
            <person name="Saji S."/>
            <person name="Sakaguchi M."/>
            <person name="Sakai K."/>
            <person name="Shibata M."/>
            <person name="Shimokawa T."/>
            <person name="Song J."/>
            <person name="Takazaki Y."/>
            <person name="Terasawa K."/>
            <person name="Tsugane M."/>
            <person name="Tsuji K."/>
            <person name="Ueda S."/>
            <person name="Waki K."/>
            <person name="Yamagata H."/>
            <person name="Yamamoto M."/>
            <person name="Yamamoto S."/>
            <person name="Yamane H."/>
            <person name="Yoshiki S."/>
            <person name="Yoshihara R."/>
            <person name="Yukawa K."/>
            <person name="Zhong H."/>
            <person name="Yano M."/>
            <person name="Yuan Q."/>
            <person name="Ouyang S."/>
            <person name="Liu J."/>
            <person name="Jones K.M."/>
            <person name="Gansberger K."/>
            <person name="Moffat K."/>
            <person name="Hill J."/>
            <person name="Bera J."/>
            <person name="Fadrosh D."/>
            <person name="Jin S."/>
            <person name="Johri S."/>
            <person name="Kim M."/>
            <person name="Overton L."/>
            <person name="Reardon M."/>
            <person name="Tsitrin T."/>
            <person name="Vuong H."/>
            <person name="Weaver B."/>
            <person name="Ciecko A."/>
            <person name="Tallon L."/>
            <person name="Jackson J."/>
            <person name="Pai G."/>
            <person name="Aken S.V."/>
            <person name="Utterback T."/>
            <person name="Reidmuller S."/>
            <person name="Feldblyum T."/>
            <person name="Hsiao J."/>
            <person name="Zismann V."/>
            <person name="Iobst S."/>
            <person name="de Vazeille A.R."/>
            <person name="Buell C.R."/>
            <person name="Ying K."/>
            <person name="Li Y."/>
            <person name="Lu T."/>
            <person name="Huang Y."/>
            <person name="Zhao Q."/>
            <person name="Feng Q."/>
            <person name="Zhang L."/>
            <person name="Zhu J."/>
            <person name="Weng Q."/>
            <person name="Mu J."/>
            <person name="Lu Y."/>
            <person name="Fan D."/>
            <person name="Liu Y."/>
            <person name="Guan J."/>
            <person name="Zhang Y."/>
            <person name="Yu S."/>
            <person name="Liu X."/>
            <person name="Zhang Y."/>
            <person name="Hong G."/>
            <person name="Han B."/>
            <person name="Choisne N."/>
            <person name="Demange N."/>
            <person name="Orjeda G."/>
            <person name="Samain S."/>
            <person name="Cattolico L."/>
            <person name="Pelletier E."/>
            <person name="Couloux A."/>
            <person name="Segurens B."/>
            <person name="Wincker P."/>
            <person name="D'Hont A."/>
            <person name="Scarpelli C."/>
            <person name="Weissenbach J."/>
            <person name="Salanoubat M."/>
            <person name="Quetier F."/>
            <person name="Yu Y."/>
            <person name="Kim H.R."/>
            <person name="Rambo T."/>
            <person name="Currie J."/>
            <person name="Collura K."/>
            <person name="Luo M."/>
            <person name="Yang T."/>
            <person name="Ammiraju J.S.S."/>
            <person name="Engler F."/>
            <person name="Soderlund C."/>
            <person name="Wing R.A."/>
            <person name="Palmer L.E."/>
            <person name="de la Bastide M."/>
            <person name="Spiegel L."/>
            <person name="Nascimento L."/>
            <person name="Zutavern T."/>
            <person name="O'Shaughnessy A."/>
            <person name="Dike S."/>
            <person name="Dedhia N."/>
            <person name="Preston R."/>
            <person name="Balija V."/>
            <person name="McCombie W.R."/>
            <person name="Chow T."/>
            <person name="Chen H."/>
            <person name="Chung M."/>
            <person name="Chen C."/>
            <person name="Shaw J."/>
            <person name="Wu H."/>
            <person name="Hsiao K."/>
            <person name="Chao Y."/>
            <person name="Chu M."/>
            <person name="Cheng C."/>
            <person name="Hour A."/>
            <person name="Lee P."/>
            <person name="Lin S."/>
            <person name="Lin Y."/>
            <person name="Liou J."/>
            <person name="Liu S."/>
            <person name="Hsing Y."/>
            <person name="Raghuvanshi S."/>
            <person name="Mohanty A."/>
            <person name="Bharti A.K."/>
            <person name="Gaur A."/>
            <person name="Gupta V."/>
            <person name="Kumar D."/>
            <person name="Ravi V."/>
            <person name="Vij S."/>
            <person name="Kapur A."/>
            <person name="Khurana P."/>
            <person name="Khurana P."/>
            <person name="Khurana J.P."/>
            <person name="Tyagi A.K."/>
            <person name="Gaikwad K."/>
            <person name="Singh A."/>
            <person name="Dalal V."/>
            <person name="Srivastava S."/>
            <person name="Dixit A."/>
            <person name="Pal A.K."/>
            <person name="Ghazi I.A."/>
            <person name="Yadav M."/>
            <person name="Pandit A."/>
            <person name="Bhargava A."/>
            <person name="Sureshbabu K."/>
            <person name="Batra K."/>
            <person name="Sharma T.R."/>
            <person name="Mohapatra T."/>
            <person name="Singh N.K."/>
            <person name="Messing J."/>
            <person name="Nelson A.B."/>
            <person name="Fuks G."/>
            <person name="Kavchok S."/>
            <person name="Keizer G."/>
            <person name="Linton E."/>
            <person name="Llaca V."/>
            <person name="Song R."/>
            <person name="Tanyolac B."/>
            <person name="Young S."/>
            <person name="Ho-Il K."/>
            <person name="Hahn J.H."/>
            <person name="Sangsakoo G."/>
            <person name="Vanavichit A."/>
            <person name="de Mattos Luiz.A.T."/>
            <person name="Zimmer P.D."/>
            <person name="Malone G."/>
            <person name="Dellagostin O."/>
            <person name="de Oliveira A.C."/>
            <person name="Bevan M."/>
            <person name="Bancroft I."/>
            <person name="Minx P."/>
            <person name="Cordum H."/>
            <person name="Wilson R."/>
            <person name="Cheng Z."/>
            <person name="Jin W."/>
            <person name="Jiang J."/>
            <person name="Leong S.A."/>
            <person name="Iwama H."/>
            <person name="Gojobori T."/>
            <person name="Itoh T."/>
            <person name="Niimura Y."/>
            <person name="Fujii Y."/>
            <person name="Habara T."/>
            <person name="Sakai H."/>
            <person name="Sato Y."/>
            <person name="Wilson G."/>
            <person name="Kumar K."/>
            <person name="McCouch S."/>
            <person name="Juretic N."/>
            <person name="Hoen D."/>
            <person name="Wright S."/>
            <person name="Bruskiewich R."/>
            <person name="Bureau T."/>
            <person name="Miyao A."/>
            <person name="Hirochika H."/>
            <person name="Nishikawa T."/>
            <person name="Kadowaki K."/>
            <person name="Sugiura M."/>
            <person name="Burr B."/>
            <person name="Sasaki T."/>
        </authorList>
    </citation>
    <scope>NUCLEOTIDE SEQUENCE [LARGE SCALE GENOMIC DNA]</scope>
    <source>
        <strain evidence="3">cv. Nipponbare</strain>
    </source>
</reference>
<dbReference type="EMBL" id="AP008214">
    <property type="protein sequence ID" value="BAH94387.1"/>
    <property type="molecule type" value="Genomic_DNA"/>
</dbReference>
<dbReference type="AlphaFoldDB" id="C7J6A4"/>
<evidence type="ECO:0000313" key="2">
    <source>
        <dbReference type="EMBL" id="BAH94387.1"/>
    </source>
</evidence>
<protein>
    <submittedName>
        <fullName evidence="2">Os08g0518050 protein</fullName>
    </submittedName>
</protein>
<keyword evidence="1" id="KW-0812">Transmembrane</keyword>
<sequence>MMMMMTRSGRPCLDFRRFGDAETGMISGLLASVVYMGIMSSRCYIMSREKM</sequence>
<name>C7J6A4_ORYSJ</name>
<evidence type="ECO:0000313" key="3">
    <source>
        <dbReference type="Proteomes" id="UP000000763"/>
    </source>
</evidence>
<dbReference type="Proteomes" id="UP000000763">
    <property type="component" value="Chromosome 8"/>
</dbReference>
<keyword evidence="1" id="KW-0472">Membrane</keyword>
<accession>C7J6A4</accession>
<feature type="transmembrane region" description="Helical" evidence="1">
    <location>
        <begin position="25"/>
        <end position="45"/>
    </location>
</feature>
<evidence type="ECO:0000256" key="1">
    <source>
        <dbReference type="SAM" id="Phobius"/>
    </source>
</evidence>
<organism evidence="2 3">
    <name type="scientific">Oryza sativa subsp. japonica</name>
    <name type="common">Rice</name>
    <dbReference type="NCBI Taxonomy" id="39947"/>
    <lineage>
        <taxon>Eukaryota</taxon>
        <taxon>Viridiplantae</taxon>
        <taxon>Streptophyta</taxon>
        <taxon>Embryophyta</taxon>
        <taxon>Tracheophyta</taxon>
        <taxon>Spermatophyta</taxon>
        <taxon>Magnoliopsida</taxon>
        <taxon>Liliopsida</taxon>
        <taxon>Poales</taxon>
        <taxon>Poaceae</taxon>
        <taxon>BOP clade</taxon>
        <taxon>Oryzoideae</taxon>
        <taxon>Oryzeae</taxon>
        <taxon>Oryzinae</taxon>
        <taxon>Oryza</taxon>
        <taxon>Oryza sativa</taxon>
    </lineage>
</organism>